<feature type="domain" description="Methyltransferase FkbM" evidence="1">
    <location>
        <begin position="80"/>
        <end position="242"/>
    </location>
</feature>
<dbReference type="GO" id="GO:0032259">
    <property type="term" value="P:methylation"/>
    <property type="evidence" value="ECO:0007669"/>
    <property type="project" value="UniProtKB-KW"/>
</dbReference>
<dbReference type="InterPro" id="IPR006342">
    <property type="entry name" value="FkbM_mtfrase"/>
</dbReference>
<accession>A0A923KNH1</accession>
<dbReference type="GO" id="GO:0008168">
    <property type="term" value="F:methyltransferase activity"/>
    <property type="evidence" value="ECO:0007669"/>
    <property type="project" value="UniProtKB-KW"/>
</dbReference>
<dbReference type="InterPro" id="IPR052514">
    <property type="entry name" value="SAM-dependent_MTase"/>
</dbReference>
<dbReference type="AlphaFoldDB" id="A0A923KNH1"/>
<keyword evidence="2" id="KW-0489">Methyltransferase</keyword>
<organism evidence="2 3">
    <name type="scientific">Undibacterium nitidum</name>
    <dbReference type="NCBI Taxonomy" id="2762298"/>
    <lineage>
        <taxon>Bacteria</taxon>
        <taxon>Pseudomonadati</taxon>
        <taxon>Pseudomonadota</taxon>
        <taxon>Betaproteobacteria</taxon>
        <taxon>Burkholderiales</taxon>
        <taxon>Oxalobacteraceae</taxon>
        <taxon>Undibacterium</taxon>
    </lineage>
</organism>
<dbReference type="InterPro" id="IPR029063">
    <property type="entry name" value="SAM-dependent_MTases_sf"/>
</dbReference>
<protein>
    <submittedName>
        <fullName evidence="2">FkbM family methyltransferase</fullName>
    </submittedName>
</protein>
<evidence type="ECO:0000313" key="3">
    <source>
        <dbReference type="Proteomes" id="UP000627446"/>
    </source>
</evidence>
<dbReference type="SUPFAM" id="SSF53335">
    <property type="entry name" value="S-adenosyl-L-methionine-dependent methyltransferases"/>
    <property type="match status" value="1"/>
</dbReference>
<dbReference type="Proteomes" id="UP000627446">
    <property type="component" value="Unassembled WGS sequence"/>
</dbReference>
<dbReference type="PANTHER" id="PTHR34203">
    <property type="entry name" value="METHYLTRANSFERASE, FKBM FAMILY PROTEIN"/>
    <property type="match status" value="1"/>
</dbReference>
<sequence>MAGIELTEVVKSYVQSMEFQNRNLFKPQTGELAFIDTGTFKIYVDTQDQAVGSHVAHGAYEPHVAKLFRTHLKPGMRVLDIGANIGYFSLLSSSIVGENGKVFSIEPNMNNCRLLQASKSSNQFSNISIMQIAASDTASLLAMNTSYSNGTTSGLSEEMEILLRSNTVPAFKIDSLKEFDEGIDFIKIDVEGAEYRALLGAEQLIRKFKPMIVSEFSPTAMPSISGVDGITYLQFLCSLGYNLSVINPSGELSQFGDDIHGVMNAFEESGVDHIDLFAIQR</sequence>
<reference evidence="2" key="1">
    <citation type="submission" date="2020-08" db="EMBL/GenBank/DDBJ databases">
        <title>Novel species isolated from subtropical streams in China.</title>
        <authorList>
            <person name="Lu H."/>
        </authorList>
    </citation>
    <scope>NUCLEOTIDE SEQUENCE</scope>
    <source>
        <strain evidence="2">LX22W</strain>
    </source>
</reference>
<comment type="caution">
    <text evidence="2">The sequence shown here is derived from an EMBL/GenBank/DDBJ whole genome shotgun (WGS) entry which is preliminary data.</text>
</comment>
<gene>
    <name evidence="2" type="ORF">H8K36_04655</name>
</gene>
<dbReference type="NCBIfam" id="TIGR01444">
    <property type="entry name" value="fkbM_fam"/>
    <property type="match status" value="1"/>
</dbReference>
<dbReference type="Pfam" id="PF05050">
    <property type="entry name" value="Methyltransf_21"/>
    <property type="match status" value="1"/>
</dbReference>
<proteinExistence type="predicted"/>
<dbReference type="Gene3D" id="3.40.50.150">
    <property type="entry name" value="Vaccinia Virus protein VP39"/>
    <property type="match status" value="1"/>
</dbReference>
<name>A0A923KNH1_9BURK</name>
<keyword evidence="3" id="KW-1185">Reference proteome</keyword>
<dbReference type="RefSeq" id="WP_186914859.1">
    <property type="nucleotide sequence ID" value="NZ_JACOFZ010000001.1"/>
</dbReference>
<dbReference type="PANTHER" id="PTHR34203:SF15">
    <property type="entry name" value="SLL1173 PROTEIN"/>
    <property type="match status" value="1"/>
</dbReference>
<keyword evidence="2" id="KW-0808">Transferase</keyword>
<evidence type="ECO:0000313" key="2">
    <source>
        <dbReference type="EMBL" id="MBC3880653.1"/>
    </source>
</evidence>
<evidence type="ECO:0000259" key="1">
    <source>
        <dbReference type="Pfam" id="PF05050"/>
    </source>
</evidence>
<dbReference type="EMBL" id="JACOFZ010000001">
    <property type="protein sequence ID" value="MBC3880653.1"/>
    <property type="molecule type" value="Genomic_DNA"/>
</dbReference>